<dbReference type="STRING" id="2316362.A0A4Q2DQN8"/>
<evidence type="ECO:0000313" key="3">
    <source>
        <dbReference type="Proteomes" id="UP000290288"/>
    </source>
</evidence>
<feature type="compositionally biased region" description="Basic and acidic residues" evidence="1">
    <location>
        <begin position="272"/>
        <end position="284"/>
    </location>
</feature>
<organism evidence="2 3">
    <name type="scientific">Candolleomyces aberdarensis</name>
    <dbReference type="NCBI Taxonomy" id="2316362"/>
    <lineage>
        <taxon>Eukaryota</taxon>
        <taxon>Fungi</taxon>
        <taxon>Dikarya</taxon>
        <taxon>Basidiomycota</taxon>
        <taxon>Agaricomycotina</taxon>
        <taxon>Agaricomycetes</taxon>
        <taxon>Agaricomycetidae</taxon>
        <taxon>Agaricales</taxon>
        <taxon>Agaricineae</taxon>
        <taxon>Psathyrellaceae</taxon>
        <taxon>Candolleomyces</taxon>
    </lineage>
</organism>
<dbReference type="AlphaFoldDB" id="A0A4Q2DQN8"/>
<feature type="region of interest" description="Disordered" evidence="1">
    <location>
        <begin position="341"/>
        <end position="364"/>
    </location>
</feature>
<evidence type="ECO:0000256" key="1">
    <source>
        <dbReference type="SAM" id="MobiDB-lite"/>
    </source>
</evidence>
<feature type="compositionally biased region" description="Acidic residues" evidence="1">
    <location>
        <begin position="341"/>
        <end position="357"/>
    </location>
</feature>
<feature type="region of interest" description="Disordered" evidence="1">
    <location>
        <begin position="96"/>
        <end position="153"/>
    </location>
</feature>
<dbReference type="OrthoDB" id="2690488at2759"/>
<comment type="caution">
    <text evidence="2">The sequence shown here is derived from an EMBL/GenBank/DDBJ whole genome shotgun (WGS) entry which is preliminary data.</text>
</comment>
<feature type="region of interest" description="Disordered" evidence="1">
    <location>
        <begin position="23"/>
        <end position="48"/>
    </location>
</feature>
<reference evidence="2 3" key="1">
    <citation type="submission" date="2019-01" db="EMBL/GenBank/DDBJ databases">
        <title>Draft genome sequence of Psathyrella aberdarensis IHI B618.</title>
        <authorList>
            <person name="Buettner E."/>
            <person name="Kellner H."/>
        </authorList>
    </citation>
    <scope>NUCLEOTIDE SEQUENCE [LARGE SCALE GENOMIC DNA]</scope>
    <source>
        <strain evidence="2 3">IHI B618</strain>
    </source>
</reference>
<feature type="region of interest" description="Disordered" evidence="1">
    <location>
        <begin position="272"/>
        <end position="304"/>
    </location>
</feature>
<accession>A0A4Q2DQN8</accession>
<feature type="compositionally biased region" description="Basic residues" evidence="1">
    <location>
        <begin position="141"/>
        <end position="153"/>
    </location>
</feature>
<feature type="compositionally biased region" description="Polar residues" evidence="1">
    <location>
        <begin position="23"/>
        <end position="41"/>
    </location>
</feature>
<dbReference type="Proteomes" id="UP000290288">
    <property type="component" value="Unassembled WGS sequence"/>
</dbReference>
<dbReference type="EMBL" id="SDEE01000071">
    <property type="protein sequence ID" value="RXW22459.1"/>
    <property type="molecule type" value="Genomic_DNA"/>
</dbReference>
<proteinExistence type="predicted"/>
<feature type="region of interest" description="Disordered" evidence="1">
    <location>
        <begin position="444"/>
        <end position="468"/>
    </location>
</feature>
<feature type="region of interest" description="Disordered" evidence="1">
    <location>
        <begin position="387"/>
        <end position="414"/>
    </location>
</feature>
<sequence length="468" mass="53260">MADDRDVNMEGVFQNAQSLANAATSSSKVIADTSTPASNTRGPAAPSFDLDDPTTALLAQILHRSNTIVADQILRTLPDMIKDAISQVLPLAPGQQVAGTDQKHPIVQPQQQLQIAQPQQATQPPPAVQPMEIDREGPRTPQRKGRAPTEKKKKLLVKKKWDRDLRAYLQGQHVGLCKVKDPSPTADPERVKAYNLHGRDPLTLPDPQFDWADSLKSAWNVRLITMMARGFQQVVRSDPDYETPPNPVPELCTLTYTKNAITERIKKTRTEWRRRSRIQRKDPDGASARLKVEDEEEAKEVRRTGRRRRLYQRRLEKIKDDLAGKDPRYWEAVLKVLEELTEDGMSSDETEADDEEDNNKPKITRRIAKPWLSAEVSELMRTINKAPVSKKAARRGNRALERKPDPRPMTDELDPRSHTMRYMKYLPRNYYSEVWFQSLPDFEQEEIDPSPEKPLPTPSFTGVPVVHG</sequence>
<evidence type="ECO:0000313" key="2">
    <source>
        <dbReference type="EMBL" id="RXW22459.1"/>
    </source>
</evidence>
<feature type="compositionally biased region" description="Low complexity" evidence="1">
    <location>
        <begin position="105"/>
        <end position="122"/>
    </location>
</feature>
<keyword evidence="3" id="KW-1185">Reference proteome</keyword>
<name>A0A4Q2DQN8_9AGAR</name>
<protein>
    <submittedName>
        <fullName evidence="2">Uncharacterized protein</fullName>
    </submittedName>
</protein>
<gene>
    <name evidence="2" type="ORF">EST38_g3394</name>
</gene>
<feature type="compositionally biased region" description="Basic and acidic residues" evidence="1">
    <location>
        <begin position="398"/>
        <end position="414"/>
    </location>
</feature>